<evidence type="ECO:0000313" key="3">
    <source>
        <dbReference type="Proteomes" id="UP000078407"/>
    </source>
</evidence>
<dbReference type="EMBL" id="LXEQ01000062">
    <property type="protein sequence ID" value="OAT24583.1"/>
    <property type="molecule type" value="Genomic_DNA"/>
</dbReference>
<keyword evidence="3" id="KW-1185">Reference proteome</keyword>
<dbReference type="RefSeq" id="WP_083963451.1">
    <property type="nucleotide sequence ID" value="NZ_LXEQ01000062.1"/>
</dbReference>
<organism evidence="2 3">
    <name type="scientific">Buttiauxella ferragutiae ATCC 51602</name>
    <dbReference type="NCBI Taxonomy" id="1354252"/>
    <lineage>
        <taxon>Bacteria</taxon>
        <taxon>Pseudomonadati</taxon>
        <taxon>Pseudomonadota</taxon>
        <taxon>Gammaproteobacteria</taxon>
        <taxon>Enterobacterales</taxon>
        <taxon>Enterobacteriaceae</taxon>
        <taxon>Buttiauxella</taxon>
    </lineage>
</organism>
<sequence length="356" mass="38616">MTKWKYTPNVFSKHSARICIAGLVLAISQSAGAAASSDTLSFTHKDWDLVCDNTLTCRAAGYSANDVDPASTVLITRKAGPSTAVINQVMLADYDSEAASKTPGQPLLLIDNQSLGKLSTADGDVWTMSENQFTAFKQALRRDSKISFKNNLHEYVFSGAGSSAVLLKMDDVQGRVGTTGALIKKGNNNESAVKMPVPEPVIVKAPVRDKQSRDMTPQETALIKPSIIKFTGADSDCDEERINGTWQIASLNENQSLVIAPCWMAAYNSGDMYFVISNDMSSPAEIVTDSATSWDDGIVEFFMKGRGLGDCLSVEQWVWDGKHFVHSAARSTGRCQMIRPGGAWEMPTLTTKVVTH</sequence>
<keyword evidence="1" id="KW-0732">Signal</keyword>
<reference evidence="2 3" key="1">
    <citation type="submission" date="2016-04" db="EMBL/GenBank/DDBJ databases">
        <title>ATOL: Assembling a taxonomically balanced genome-scale reconstruction of the evolutionary history of the Enterobacteriaceae.</title>
        <authorList>
            <person name="Plunkett G.III."/>
            <person name="Neeno-Eckwall E.C."/>
            <person name="Glasner J.D."/>
            <person name="Perna N.T."/>
        </authorList>
    </citation>
    <scope>NUCLEOTIDE SEQUENCE [LARGE SCALE GENOMIC DNA]</scope>
    <source>
        <strain evidence="2 3">ATCC 51602</strain>
    </source>
</reference>
<dbReference type="Proteomes" id="UP000078407">
    <property type="component" value="Unassembled WGS sequence"/>
</dbReference>
<feature type="signal peptide" evidence="1">
    <location>
        <begin position="1"/>
        <end position="33"/>
    </location>
</feature>
<dbReference type="Pfam" id="PF06674">
    <property type="entry name" value="DUF1176"/>
    <property type="match status" value="1"/>
</dbReference>
<feature type="chain" id="PRO_5046797114" evidence="1">
    <location>
        <begin position="34"/>
        <end position="356"/>
    </location>
</feature>
<evidence type="ECO:0000256" key="1">
    <source>
        <dbReference type="SAM" id="SignalP"/>
    </source>
</evidence>
<comment type="caution">
    <text evidence="2">The sequence shown here is derived from an EMBL/GenBank/DDBJ whole genome shotgun (WGS) entry which is preliminary data.</text>
</comment>
<name>A0ABX2W259_9ENTR</name>
<evidence type="ECO:0000313" key="2">
    <source>
        <dbReference type="EMBL" id="OAT24583.1"/>
    </source>
</evidence>
<accession>A0ABX2W259</accession>
<dbReference type="InterPro" id="IPR009560">
    <property type="entry name" value="DUF1176"/>
</dbReference>
<proteinExistence type="predicted"/>
<gene>
    <name evidence="2" type="ORF">M976_04352</name>
</gene>
<protein>
    <submittedName>
        <fullName evidence="2">Uncharacterized DUF1176 family protein</fullName>
    </submittedName>
</protein>